<evidence type="ECO:0000256" key="1">
    <source>
        <dbReference type="SAM" id="MobiDB-lite"/>
    </source>
</evidence>
<protein>
    <submittedName>
        <fullName evidence="2">Uncharacterized protein</fullName>
    </submittedName>
</protein>
<feature type="compositionally biased region" description="Low complexity" evidence="1">
    <location>
        <begin position="213"/>
        <end position="224"/>
    </location>
</feature>
<dbReference type="AlphaFoldDB" id="A0AB34HLB1"/>
<gene>
    <name evidence="2" type="ORF">J1605_019898</name>
</gene>
<dbReference type="EMBL" id="JAIQCJ010001111">
    <property type="protein sequence ID" value="KAJ8792342.1"/>
    <property type="molecule type" value="Genomic_DNA"/>
</dbReference>
<comment type="caution">
    <text evidence="2">The sequence shown here is derived from an EMBL/GenBank/DDBJ whole genome shotgun (WGS) entry which is preliminary data.</text>
</comment>
<dbReference type="Proteomes" id="UP001159641">
    <property type="component" value="Unassembled WGS sequence"/>
</dbReference>
<feature type="compositionally biased region" description="Polar residues" evidence="1">
    <location>
        <begin position="225"/>
        <end position="237"/>
    </location>
</feature>
<proteinExistence type="predicted"/>
<feature type="region of interest" description="Disordered" evidence="1">
    <location>
        <begin position="213"/>
        <end position="237"/>
    </location>
</feature>
<organism evidence="2 3">
    <name type="scientific">Eschrichtius robustus</name>
    <name type="common">California gray whale</name>
    <name type="synonym">Eschrichtius gibbosus</name>
    <dbReference type="NCBI Taxonomy" id="9764"/>
    <lineage>
        <taxon>Eukaryota</taxon>
        <taxon>Metazoa</taxon>
        <taxon>Chordata</taxon>
        <taxon>Craniata</taxon>
        <taxon>Vertebrata</taxon>
        <taxon>Euteleostomi</taxon>
        <taxon>Mammalia</taxon>
        <taxon>Eutheria</taxon>
        <taxon>Laurasiatheria</taxon>
        <taxon>Artiodactyla</taxon>
        <taxon>Whippomorpha</taxon>
        <taxon>Cetacea</taxon>
        <taxon>Mysticeti</taxon>
        <taxon>Eschrichtiidae</taxon>
        <taxon>Eschrichtius</taxon>
    </lineage>
</organism>
<keyword evidence="3" id="KW-1185">Reference proteome</keyword>
<evidence type="ECO:0000313" key="3">
    <source>
        <dbReference type="Proteomes" id="UP001159641"/>
    </source>
</evidence>
<evidence type="ECO:0000313" key="2">
    <source>
        <dbReference type="EMBL" id="KAJ8792342.1"/>
    </source>
</evidence>
<name>A0AB34HLB1_ESCRO</name>
<feature type="compositionally biased region" description="Gly residues" evidence="1">
    <location>
        <begin position="70"/>
        <end position="80"/>
    </location>
</feature>
<feature type="region of interest" description="Disordered" evidence="1">
    <location>
        <begin position="1"/>
        <end position="186"/>
    </location>
</feature>
<feature type="compositionally biased region" description="Polar residues" evidence="1">
    <location>
        <begin position="148"/>
        <end position="166"/>
    </location>
</feature>
<reference evidence="2 3" key="1">
    <citation type="submission" date="2022-11" db="EMBL/GenBank/DDBJ databases">
        <title>Whole genome sequence of Eschrichtius robustus ER-17-0199.</title>
        <authorList>
            <person name="Bruniche-Olsen A."/>
            <person name="Black A.N."/>
            <person name="Fields C.J."/>
            <person name="Walden K."/>
            <person name="Dewoody J.A."/>
        </authorList>
    </citation>
    <scope>NUCLEOTIDE SEQUENCE [LARGE SCALE GENOMIC DNA]</scope>
    <source>
        <strain evidence="2">ER-17-0199</strain>
        <tissue evidence="2">Blubber</tissue>
    </source>
</reference>
<accession>A0AB34HLB1</accession>
<feature type="compositionally biased region" description="Gly residues" evidence="1">
    <location>
        <begin position="103"/>
        <end position="115"/>
    </location>
</feature>
<sequence length="237" mass="25016">MGERACAFASSALQGPPCESRCETDVRAAGMFRKARRVNVRKRNDSEEEERERDEEQEPPPLLPPPGTGEEPGPGGGDRAPGGESLLGPGLPPPAALTSGPGIEAGGCFPGGAEPGNGLKPRKRPRENKEVPRASLLSFQDEDEGNRRASTSQIPTFLPRASTSSPRIPWTPSLSPRERSPFPPDPLHTVPASGLLLWLGTCSRAATSLFLTTASSSSSSRASSIPGSQISHSEFSK</sequence>
<feature type="compositionally biased region" description="Acidic residues" evidence="1">
    <location>
        <begin position="46"/>
        <end position="58"/>
    </location>
</feature>